<evidence type="ECO:0000313" key="4">
    <source>
        <dbReference type="Proteomes" id="UP001385892"/>
    </source>
</evidence>
<organism evidence="3 4">
    <name type="scientific">Variovorax rhizosphaerae</name>
    <dbReference type="NCBI Taxonomy" id="1836200"/>
    <lineage>
        <taxon>Bacteria</taxon>
        <taxon>Pseudomonadati</taxon>
        <taxon>Pseudomonadota</taxon>
        <taxon>Betaproteobacteria</taxon>
        <taxon>Burkholderiales</taxon>
        <taxon>Comamonadaceae</taxon>
        <taxon>Variovorax</taxon>
    </lineage>
</organism>
<dbReference type="EMBL" id="JBBKZT010000070">
    <property type="protein sequence ID" value="MEJ8852788.1"/>
    <property type="molecule type" value="Genomic_DNA"/>
</dbReference>
<evidence type="ECO:0000313" key="3">
    <source>
        <dbReference type="EMBL" id="MEJ8852788.1"/>
    </source>
</evidence>
<gene>
    <name evidence="3" type="ORF">WKW82_39790</name>
</gene>
<accession>A0ABU8X199</accession>
<evidence type="ECO:0000259" key="2">
    <source>
        <dbReference type="Pfam" id="PF10106"/>
    </source>
</evidence>
<proteinExistence type="predicted"/>
<feature type="domain" description="DUF2345" evidence="2">
    <location>
        <begin position="1"/>
        <end position="69"/>
    </location>
</feature>
<reference evidence="3 4" key="1">
    <citation type="submission" date="2024-03" db="EMBL/GenBank/DDBJ databases">
        <title>Novel species of the genus Variovorax.</title>
        <authorList>
            <person name="Liu Q."/>
            <person name="Xin Y.-H."/>
        </authorList>
    </citation>
    <scope>NUCLEOTIDE SEQUENCE [LARGE SCALE GENOMIC DNA]</scope>
    <source>
        <strain evidence="3 4">KACC 18900</strain>
    </source>
</reference>
<protein>
    <submittedName>
        <fullName evidence="3">DUF2345 domain-containing protein</fullName>
    </submittedName>
</protein>
<keyword evidence="4" id="KW-1185">Reference proteome</keyword>
<feature type="compositionally biased region" description="Basic and acidic residues" evidence="1">
    <location>
        <begin position="148"/>
        <end position="165"/>
    </location>
</feature>
<dbReference type="Proteomes" id="UP001385892">
    <property type="component" value="Unassembled WGS sequence"/>
</dbReference>
<dbReference type="InterPro" id="IPR018769">
    <property type="entry name" value="VgrG2_DUF2345"/>
</dbReference>
<sequence length="375" mass="39600">IDIKALKNCINVIAKLDIKVEANKISITAKEEVLINGGTSYTRWNASGIESGTKGLWREHASQHSLVGPNSLGSPTLPETMKLGKGQLDLFNHYLKPDGDKRQGVKQGEYTVTDAEGGVHKGSLDAQGFASVAGLPIGTAKVVFGKDPRSSWEEASHFPDSEKWAGDLGGSGLPLNPPASFVAAPKGGGGSPSSKLGTGVDEFVAKSPTLQKDLEKLKSAGWSIDYGEVGKGSYADRAAKIINLDGALVDDPARATQILAHETGHALYPYKENLSSKAAYVNGCLADEGAATLNNIKVQREIIANGGEDIGIAGDSKNHAAYNGAYDKFLGDKNKQAAINSIGKIFGNNEITSTTNQPYADYYGSYYPGKSRGKK</sequence>
<dbReference type="RefSeq" id="WP_340348726.1">
    <property type="nucleotide sequence ID" value="NZ_JBBKZT010000070.1"/>
</dbReference>
<feature type="non-terminal residue" evidence="3">
    <location>
        <position position="1"/>
    </location>
</feature>
<feature type="region of interest" description="Disordered" evidence="1">
    <location>
        <begin position="148"/>
        <end position="197"/>
    </location>
</feature>
<dbReference type="Pfam" id="PF10106">
    <property type="entry name" value="DUF2345"/>
    <property type="match status" value="1"/>
</dbReference>
<comment type="caution">
    <text evidence="3">The sequence shown here is derived from an EMBL/GenBank/DDBJ whole genome shotgun (WGS) entry which is preliminary data.</text>
</comment>
<evidence type="ECO:0000256" key="1">
    <source>
        <dbReference type="SAM" id="MobiDB-lite"/>
    </source>
</evidence>
<name>A0ABU8X199_9BURK</name>